<dbReference type="PROSITE" id="PS50929">
    <property type="entry name" value="ABC_TM1F"/>
    <property type="match status" value="1"/>
</dbReference>
<evidence type="ECO:0000256" key="4">
    <source>
        <dbReference type="ARBA" id="ARBA00022692"/>
    </source>
</evidence>
<keyword evidence="2" id="KW-0813">Transport</keyword>
<evidence type="ECO:0000313" key="13">
    <source>
        <dbReference type="Proteomes" id="UP000824142"/>
    </source>
</evidence>
<evidence type="ECO:0000259" key="11">
    <source>
        <dbReference type="PROSITE" id="PS50929"/>
    </source>
</evidence>
<comment type="caution">
    <text evidence="12">The sequence shown here is derived from an EMBL/GenBank/DDBJ whole genome shotgun (WGS) entry which is preliminary data.</text>
</comment>
<dbReference type="Gene3D" id="3.40.50.300">
    <property type="entry name" value="P-loop containing nucleotide triphosphate hydrolases"/>
    <property type="match status" value="1"/>
</dbReference>
<dbReference type="Proteomes" id="UP000824142">
    <property type="component" value="Unassembled WGS sequence"/>
</dbReference>
<evidence type="ECO:0000313" key="12">
    <source>
        <dbReference type="EMBL" id="HIU65613.1"/>
    </source>
</evidence>
<dbReference type="InterPro" id="IPR003439">
    <property type="entry name" value="ABC_transporter-like_ATP-bd"/>
</dbReference>
<evidence type="ECO:0000256" key="5">
    <source>
        <dbReference type="ARBA" id="ARBA00022741"/>
    </source>
</evidence>
<dbReference type="PROSITE" id="PS50893">
    <property type="entry name" value="ABC_TRANSPORTER_2"/>
    <property type="match status" value="1"/>
</dbReference>
<dbReference type="GO" id="GO:0015421">
    <property type="term" value="F:ABC-type oligopeptide transporter activity"/>
    <property type="evidence" value="ECO:0007669"/>
    <property type="project" value="TreeGrafter"/>
</dbReference>
<feature type="transmembrane region" description="Helical" evidence="9">
    <location>
        <begin position="154"/>
        <end position="178"/>
    </location>
</feature>
<reference evidence="12" key="2">
    <citation type="journal article" date="2021" name="PeerJ">
        <title>Extensive microbial diversity within the chicken gut microbiome revealed by metagenomics and culture.</title>
        <authorList>
            <person name="Gilroy R."/>
            <person name="Ravi A."/>
            <person name="Getino M."/>
            <person name="Pursley I."/>
            <person name="Horton D.L."/>
            <person name="Alikhan N.F."/>
            <person name="Baker D."/>
            <person name="Gharbi K."/>
            <person name="Hall N."/>
            <person name="Watson M."/>
            <person name="Adriaenssens E.M."/>
            <person name="Foster-Nyarko E."/>
            <person name="Jarju S."/>
            <person name="Secka A."/>
            <person name="Antonio M."/>
            <person name="Oren A."/>
            <person name="Chaudhuri R.R."/>
            <person name="La Ragione R."/>
            <person name="Hildebrand F."/>
            <person name="Pallen M.J."/>
        </authorList>
    </citation>
    <scope>NUCLEOTIDE SEQUENCE</scope>
    <source>
        <strain evidence="12">CHK136-897</strain>
    </source>
</reference>
<dbReference type="PANTHER" id="PTHR43394">
    <property type="entry name" value="ATP-DEPENDENT PERMEASE MDL1, MITOCHONDRIAL"/>
    <property type="match status" value="1"/>
</dbReference>
<proteinExistence type="predicted"/>
<evidence type="ECO:0000259" key="10">
    <source>
        <dbReference type="PROSITE" id="PS50893"/>
    </source>
</evidence>
<accession>A0A9D1MSM5</accession>
<evidence type="ECO:0000256" key="9">
    <source>
        <dbReference type="SAM" id="Phobius"/>
    </source>
</evidence>
<dbReference type="SUPFAM" id="SSF90123">
    <property type="entry name" value="ABC transporter transmembrane region"/>
    <property type="match status" value="1"/>
</dbReference>
<keyword evidence="3" id="KW-1003">Cell membrane</keyword>
<evidence type="ECO:0000256" key="6">
    <source>
        <dbReference type="ARBA" id="ARBA00022840"/>
    </source>
</evidence>
<comment type="subcellular location">
    <subcellularLocation>
        <location evidence="1">Cell membrane</location>
        <topology evidence="1">Multi-pass membrane protein</topology>
    </subcellularLocation>
</comment>
<keyword evidence="4 9" id="KW-0812">Transmembrane</keyword>
<evidence type="ECO:0000256" key="8">
    <source>
        <dbReference type="ARBA" id="ARBA00023136"/>
    </source>
</evidence>
<keyword evidence="7 9" id="KW-1133">Transmembrane helix</keyword>
<dbReference type="InterPro" id="IPR036640">
    <property type="entry name" value="ABC1_TM_sf"/>
</dbReference>
<name>A0A9D1MSM5_9PROT</name>
<dbReference type="Pfam" id="PF00005">
    <property type="entry name" value="ABC_tran"/>
    <property type="match status" value="1"/>
</dbReference>
<evidence type="ECO:0000256" key="1">
    <source>
        <dbReference type="ARBA" id="ARBA00004651"/>
    </source>
</evidence>
<evidence type="ECO:0000256" key="3">
    <source>
        <dbReference type="ARBA" id="ARBA00022475"/>
    </source>
</evidence>
<dbReference type="Gene3D" id="1.20.1560.10">
    <property type="entry name" value="ABC transporter type 1, transmembrane domain"/>
    <property type="match status" value="1"/>
</dbReference>
<dbReference type="CDD" id="cd18548">
    <property type="entry name" value="ABC_6TM_Tm287_like"/>
    <property type="match status" value="1"/>
</dbReference>
<reference evidence="12" key="1">
    <citation type="submission" date="2020-10" db="EMBL/GenBank/DDBJ databases">
        <authorList>
            <person name="Gilroy R."/>
        </authorList>
    </citation>
    <scope>NUCLEOTIDE SEQUENCE</scope>
    <source>
        <strain evidence="12">CHK136-897</strain>
    </source>
</reference>
<dbReference type="PROSITE" id="PS00211">
    <property type="entry name" value="ABC_TRANSPORTER_1"/>
    <property type="match status" value="1"/>
</dbReference>
<keyword evidence="6 12" id="KW-0067">ATP-binding</keyword>
<organism evidence="12 13">
    <name type="scientific">Candidatus Enterousia avicola</name>
    <dbReference type="NCBI Taxonomy" id="2840787"/>
    <lineage>
        <taxon>Bacteria</taxon>
        <taxon>Pseudomonadati</taxon>
        <taxon>Pseudomonadota</taxon>
        <taxon>Alphaproteobacteria</taxon>
        <taxon>Candidatus Enterousia</taxon>
    </lineage>
</organism>
<sequence length="583" mass="65538">MLKLLRHLTFKEMLLILICLVLIVVQVWLSLTLPDYMALITRLVQTKANAMHDILRAGSMMMLFTVAIFAITFITGFFVAKTSSGLAMRLREKVFKKTLSFSMHGINKFSTSSLITRSTNDINQIQMFFMMALKIGIRAPIMAIWAVIKMYGKSWEWTAVTGVFVVLLLAMIGTIYALTIPKFTIIQKLTDSLNRVTRENLNGIRVVHAYNAEKYQEKKFGRTNDELTKTSLFTHRLMSFAEPGMQFLLMGLVLSIYWVGTYIINSAPDAARLNLFSDMIVFSSYATQVIASFMILTMILLFFSRATVSAKRINEVLESPIDIVDGIINSSDKRKKGCIEFKNVCFRYPDAISDTLHNINFTANAGETVAIIGATGSGKSTLVNLIPRFYDVRTGEVLVDGVNVKDYNQKKLRNKLGYVSQKAIIFRGTVTSNVAYGENGNPKPTKYKIKRAVKIAQAQRFVERMNKKYKAEIAQRGSNLSGGQKQRLSIARSICRDPEIYIFDDSFSALDNKTDLALRKALKKDIKNSTFLIVAQRVGTIINADKILVLDNGKIVAQGKHKDLMKSCQIYIEIAKSQLGKGR</sequence>
<dbReference type="GO" id="GO:0016887">
    <property type="term" value="F:ATP hydrolysis activity"/>
    <property type="evidence" value="ECO:0007669"/>
    <property type="project" value="InterPro"/>
</dbReference>
<gene>
    <name evidence="12" type="ORF">IAC63_03155</name>
</gene>
<evidence type="ECO:0000256" key="2">
    <source>
        <dbReference type="ARBA" id="ARBA00022448"/>
    </source>
</evidence>
<keyword evidence="5" id="KW-0547">Nucleotide-binding</keyword>
<dbReference type="InterPro" id="IPR017871">
    <property type="entry name" value="ABC_transporter-like_CS"/>
</dbReference>
<dbReference type="Pfam" id="PF00664">
    <property type="entry name" value="ABC_membrane"/>
    <property type="match status" value="1"/>
</dbReference>
<feature type="transmembrane region" description="Helical" evidence="9">
    <location>
        <begin position="12"/>
        <end position="34"/>
    </location>
</feature>
<dbReference type="SUPFAM" id="SSF52540">
    <property type="entry name" value="P-loop containing nucleoside triphosphate hydrolases"/>
    <property type="match status" value="1"/>
</dbReference>
<dbReference type="PANTHER" id="PTHR43394:SF1">
    <property type="entry name" value="ATP-BINDING CASSETTE SUB-FAMILY B MEMBER 10, MITOCHONDRIAL"/>
    <property type="match status" value="1"/>
</dbReference>
<evidence type="ECO:0000256" key="7">
    <source>
        <dbReference type="ARBA" id="ARBA00022989"/>
    </source>
</evidence>
<feature type="domain" description="ABC transporter" evidence="10">
    <location>
        <begin position="339"/>
        <end position="577"/>
    </location>
</feature>
<dbReference type="InterPro" id="IPR027417">
    <property type="entry name" value="P-loop_NTPase"/>
</dbReference>
<feature type="transmembrane region" description="Helical" evidence="9">
    <location>
        <begin position="285"/>
        <end position="303"/>
    </location>
</feature>
<dbReference type="GO" id="GO:0005524">
    <property type="term" value="F:ATP binding"/>
    <property type="evidence" value="ECO:0007669"/>
    <property type="project" value="UniProtKB-KW"/>
</dbReference>
<dbReference type="GO" id="GO:0005886">
    <property type="term" value="C:plasma membrane"/>
    <property type="evidence" value="ECO:0007669"/>
    <property type="project" value="UniProtKB-SubCell"/>
</dbReference>
<feature type="transmembrane region" description="Helical" evidence="9">
    <location>
        <begin position="247"/>
        <end position="265"/>
    </location>
</feature>
<feature type="transmembrane region" description="Helical" evidence="9">
    <location>
        <begin position="54"/>
        <end position="80"/>
    </location>
</feature>
<dbReference type="InterPro" id="IPR039421">
    <property type="entry name" value="Type_1_exporter"/>
</dbReference>
<dbReference type="InterPro" id="IPR003593">
    <property type="entry name" value="AAA+_ATPase"/>
</dbReference>
<dbReference type="EMBL" id="DVNO01000029">
    <property type="protein sequence ID" value="HIU65613.1"/>
    <property type="molecule type" value="Genomic_DNA"/>
</dbReference>
<protein>
    <submittedName>
        <fullName evidence="12">ABC transporter ATP-binding protein</fullName>
    </submittedName>
</protein>
<dbReference type="FunFam" id="3.40.50.300:FF:000854">
    <property type="entry name" value="Multidrug ABC transporter ATP-binding protein"/>
    <property type="match status" value="1"/>
</dbReference>
<keyword evidence="8 9" id="KW-0472">Membrane</keyword>
<dbReference type="AlphaFoldDB" id="A0A9D1MSM5"/>
<dbReference type="SMART" id="SM00382">
    <property type="entry name" value="AAA"/>
    <property type="match status" value="1"/>
</dbReference>
<dbReference type="InterPro" id="IPR011527">
    <property type="entry name" value="ABC1_TM_dom"/>
</dbReference>
<feature type="transmembrane region" description="Helical" evidence="9">
    <location>
        <begin position="127"/>
        <end position="148"/>
    </location>
</feature>
<feature type="domain" description="ABC transmembrane type-1" evidence="11">
    <location>
        <begin position="17"/>
        <end position="305"/>
    </location>
</feature>